<name>A0A1L5C2C2_9CAUD</name>
<gene>
    <name evidence="2" type="ORF">C5a_37</name>
</gene>
<evidence type="ECO:0008006" key="4">
    <source>
        <dbReference type="Google" id="ProtNLM"/>
    </source>
</evidence>
<protein>
    <recommendedName>
        <fullName evidence="4">TMhelix containing protein</fullName>
    </recommendedName>
</protein>
<keyword evidence="3" id="KW-1185">Reference proteome</keyword>
<keyword evidence="1" id="KW-0472">Membrane</keyword>
<organism evidence="2 3">
    <name type="scientific">Pseudoalteromonas phage C5a</name>
    <dbReference type="NCBI Taxonomy" id="1916107"/>
    <lineage>
        <taxon>Viruses</taxon>
        <taxon>Duplodnaviria</taxon>
        <taxon>Heunggongvirae</taxon>
        <taxon>Uroviricota</taxon>
        <taxon>Caudoviricetes</taxon>
        <taxon>Peduoviridae</taxon>
        <taxon>Catalunyavirus</taxon>
        <taxon>Catalunyavirus C5a</taxon>
    </lineage>
</organism>
<dbReference type="EMBL" id="KY045851">
    <property type="protein sequence ID" value="APM00247.1"/>
    <property type="molecule type" value="Genomic_DNA"/>
</dbReference>
<evidence type="ECO:0000256" key="1">
    <source>
        <dbReference type="SAM" id="Phobius"/>
    </source>
</evidence>
<evidence type="ECO:0000313" key="2">
    <source>
        <dbReference type="EMBL" id="APM00247.1"/>
    </source>
</evidence>
<feature type="transmembrane region" description="Helical" evidence="1">
    <location>
        <begin position="139"/>
        <end position="160"/>
    </location>
</feature>
<keyword evidence="1" id="KW-1133">Transmembrane helix</keyword>
<keyword evidence="1" id="KW-0812">Transmembrane</keyword>
<feature type="transmembrane region" description="Helical" evidence="1">
    <location>
        <begin position="105"/>
        <end position="127"/>
    </location>
</feature>
<dbReference type="Proteomes" id="UP000222283">
    <property type="component" value="Segment"/>
</dbReference>
<accession>A0A1L5C2C2</accession>
<reference evidence="2 3" key="1">
    <citation type="submission" date="2016-10" db="EMBL/GenBank/DDBJ databases">
        <title>An insight into ecological interactions, comparative genomics and biogeography of Pseudoalteromonas phages.</title>
        <authorList>
            <person name="Lara E."/>
            <person name="Vaque D."/>
            <person name="Sa E.L."/>
            <person name="Salazar G."/>
            <person name="Sanchez P."/>
            <person name="Duhaime M.B."/>
            <person name="Ignacio-Espinoza J."/>
            <person name="Santos F."/>
            <person name="Roux S."/>
            <person name="Anton J."/>
            <person name="Sullivan M.B."/>
            <person name="Acinas S.G."/>
        </authorList>
    </citation>
    <scope>NUCLEOTIDE SEQUENCE [LARGE SCALE GENOMIC DNA]</scope>
    <source>
        <strain evidence="2 3">C5a</strain>
    </source>
</reference>
<proteinExistence type="predicted"/>
<sequence length="184" mass="19986">MEWQKIANTVGGIAGAVAPLLTGPVGLAVSIGSQIAGALGTDNTPEAVAAELKNNPDAALKLQQWAHEEREQIRQANIELQKIALEEYKADLNDRQNARTNNKDHWMPSTLTILLFVLFSAVLGALFYGPDIERNRDLIVYLVGNLFVLLANAAAFWLSATKSSNDKDKLMNLMQKTSGQGVAK</sequence>
<evidence type="ECO:0000313" key="3">
    <source>
        <dbReference type="Proteomes" id="UP000222283"/>
    </source>
</evidence>